<dbReference type="AlphaFoldDB" id="A0A9X3XI07"/>
<keyword evidence="2" id="KW-1185">Reference proteome</keyword>
<evidence type="ECO:0000313" key="2">
    <source>
        <dbReference type="Proteomes" id="UP001151081"/>
    </source>
</evidence>
<gene>
    <name evidence="1" type="ORF">KEG57_49195</name>
</gene>
<dbReference type="EMBL" id="JAGTJJ010000076">
    <property type="protein sequence ID" value="MDC3988541.1"/>
    <property type="molecule type" value="Genomic_DNA"/>
</dbReference>
<protein>
    <submittedName>
        <fullName evidence="1">Uncharacterized protein</fullName>
    </submittedName>
</protein>
<organism evidence="1 2">
    <name type="scientific">Polyangium jinanense</name>
    <dbReference type="NCBI Taxonomy" id="2829994"/>
    <lineage>
        <taxon>Bacteria</taxon>
        <taxon>Pseudomonadati</taxon>
        <taxon>Myxococcota</taxon>
        <taxon>Polyangia</taxon>
        <taxon>Polyangiales</taxon>
        <taxon>Polyangiaceae</taxon>
        <taxon>Polyangium</taxon>
    </lineage>
</organism>
<reference evidence="1 2" key="1">
    <citation type="submission" date="2021-04" db="EMBL/GenBank/DDBJ databases">
        <title>Genome analysis of Polyangium sp.</title>
        <authorList>
            <person name="Li Y."/>
            <person name="Wang J."/>
        </authorList>
    </citation>
    <scope>NUCLEOTIDE SEQUENCE [LARGE SCALE GENOMIC DNA]</scope>
    <source>
        <strain evidence="1 2">SDU14</strain>
    </source>
</reference>
<accession>A0A9X3XI07</accession>
<sequence length="389" mass="41034">MSDTAVETAVAHLSPDARRLLWILTRALPPVPETLVEKVFARESVEDERFRQIGRMMAAFERMPPESRPEMPAMPEEVKRRIAALREAGEPESPDLEPLLGELVEARLMTRAPLLEGGAAMGLEATEAAAIAVAAWMEARPDERAGQDEAAVKVAFGERYGAAFVASVEGKVPGGTKEAGIEAGITATSYFLGAGAFAALASMFGEAVRAANDASIVGPVAGAVEEKGGLDALLGAFDAQNDALGHAGTLAALAGYHKDAGDLGKAIVLEQRSLAPLARLDNVVPRAIVHLRVSELLEVASRKEESAAHLAAAILYRALSGVDFRAEIRALVVRLGRDRGYTLPAAAALLEDPSFADLARFVQTKGVPVTDVQADLDALTAQLKQHIGV</sequence>
<dbReference type="Proteomes" id="UP001151081">
    <property type="component" value="Unassembled WGS sequence"/>
</dbReference>
<comment type="caution">
    <text evidence="1">The sequence shown here is derived from an EMBL/GenBank/DDBJ whole genome shotgun (WGS) entry which is preliminary data.</text>
</comment>
<evidence type="ECO:0000313" key="1">
    <source>
        <dbReference type="EMBL" id="MDC3988541.1"/>
    </source>
</evidence>
<dbReference type="RefSeq" id="WP_272427835.1">
    <property type="nucleotide sequence ID" value="NZ_JAGTJJ010000076.1"/>
</dbReference>
<proteinExistence type="predicted"/>
<name>A0A9X3XI07_9BACT</name>